<evidence type="ECO:0000313" key="1">
    <source>
        <dbReference type="EMBL" id="EEF37303.1"/>
    </source>
</evidence>
<gene>
    <name evidence="1" type="ORF">RCOM_0744560</name>
</gene>
<proteinExistence type="predicted"/>
<dbReference type="AlphaFoldDB" id="B9SGD7"/>
<dbReference type="EMBL" id="EQ973952">
    <property type="protein sequence ID" value="EEF37303.1"/>
    <property type="molecule type" value="Genomic_DNA"/>
</dbReference>
<dbReference type="Proteomes" id="UP000008311">
    <property type="component" value="Unassembled WGS sequence"/>
</dbReference>
<dbReference type="InParanoid" id="B9SGD7"/>
<reference evidence="2" key="1">
    <citation type="journal article" date="2010" name="Nat. Biotechnol.">
        <title>Draft genome sequence of the oilseed species Ricinus communis.</title>
        <authorList>
            <person name="Chan A.P."/>
            <person name="Crabtree J."/>
            <person name="Zhao Q."/>
            <person name="Lorenzi H."/>
            <person name="Orvis J."/>
            <person name="Puiu D."/>
            <person name="Melake-Berhan A."/>
            <person name="Jones K.M."/>
            <person name="Redman J."/>
            <person name="Chen G."/>
            <person name="Cahoon E.B."/>
            <person name="Gedil M."/>
            <person name="Stanke M."/>
            <person name="Haas B.J."/>
            <person name="Wortman J.R."/>
            <person name="Fraser-Liggett C.M."/>
            <person name="Ravel J."/>
            <person name="Rabinowicz P.D."/>
        </authorList>
    </citation>
    <scope>NUCLEOTIDE SEQUENCE [LARGE SCALE GENOMIC DNA]</scope>
    <source>
        <strain evidence="2">cv. Hale</strain>
    </source>
</reference>
<accession>B9SGD7</accession>
<protein>
    <submittedName>
        <fullName evidence="1">Uncharacterized protein</fullName>
    </submittedName>
</protein>
<keyword evidence="2" id="KW-1185">Reference proteome</keyword>
<name>B9SGD7_RICCO</name>
<evidence type="ECO:0000313" key="2">
    <source>
        <dbReference type="Proteomes" id="UP000008311"/>
    </source>
</evidence>
<sequence>MASRSGKQVLVEEYLGLSLEDEDDGEPAVKGGEGEATRDESKWCLVGGFVADRLVRFLIMRNMLASFWRPVRLKLENPI</sequence>
<organism evidence="1 2">
    <name type="scientific">Ricinus communis</name>
    <name type="common">Castor bean</name>
    <dbReference type="NCBI Taxonomy" id="3988"/>
    <lineage>
        <taxon>Eukaryota</taxon>
        <taxon>Viridiplantae</taxon>
        <taxon>Streptophyta</taxon>
        <taxon>Embryophyta</taxon>
        <taxon>Tracheophyta</taxon>
        <taxon>Spermatophyta</taxon>
        <taxon>Magnoliopsida</taxon>
        <taxon>eudicotyledons</taxon>
        <taxon>Gunneridae</taxon>
        <taxon>Pentapetalae</taxon>
        <taxon>rosids</taxon>
        <taxon>fabids</taxon>
        <taxon>Malpighiales</taxon>
        <taxon>Euphorbiaceae</taxon>
        <taxon>Acalyphoideae</taxon>
        <taxon>Acalypheae</taxon>
        <taxon>Ricinus</taxon>
    </lineage>
</organism>